<keyword evidence="5" id="KW-1185">Reference proteome</keyword>
<dbReference type="EMBL" id="BSSU01000010">
    <property type="protein sequence ID" value="GLX82714.1"/>
    <property type="molecule type" value="Genomic_DNA"/>
</dbReference>
<dbReference type="Proteomes" id="UP001157133">
    <property type="component" value="Unassembled WGS sequence"/>
</dbReference>
<dbReference type="Pfam" id="PF16538">
    <property type="entry name" value="FlgT_C"/>
    <property type="match status" value="1"/>
</dbReference>
<dbReference type="InterPro" id="IPR032386">
    <property type="entry name" value="FlgT_M"/>
</dbReference>
<evidence type="ECO:0000259" key="1">
    <source>
        <dbReference type="Pfam" id="PF16538"/>
    </source>
</evidence>
<evidence type="ECO:0000259" key="2">
    <source>
        <dbReference type="Pfam" id="PF16539"/>
    </source>
</evidence>
<evidence type="ECO:0008006" key="6">
    <source>
        <dbReference type="Google" id="ProtNLM"/>
    </source>
</evidence>
<evidence type="ECO:0000313" key="4">
    <source>
        <dbReference type="EMBL" id="GLX82714.1"/>
    </source>
</evidence>
<feature type="domain" description="Flagellar assembly protein T N-terminal" evidence="3">
    <location>
        <begin position="25"/>
        <end position="112"/>
    </location>
</feature>
<evidence type="ECO:0000313" key="5">
    <source>
        <dbReference type="Proteomes" id="UP001157133"/>
    </source>
</evidence>
<dbReference type="Pfam" id="PF16539">
    <property type="entry name" value="FlgT_M"/>
    <property type="match status" value="1"/>
</dbReference>
<dbReference type="RefSeq" id="WP_284208085.1">
    <property type="nucleotide sequence ID" value="NZ_BSSU01000010.1"/>
</dbReference>
<dbReference type="InterPro" id="IPR032388">
    <property type="entry name" value="FlgT_C"/>
</dbReference>
<organism evidence="4 5">
    <name type="scientific">Thalassotalea eurytherma</name>
    <dbReference type="NCBI Taxonomy" id="1144278"/>
    <lineage>
        <taxon>Bacteria</taxon>
        <taxon>Pseudomonadati</taxon>
        <taxon>Pseudomonadota</taxon>
        <taxon>Gammaproteobacteria</taxon>
        <taxon>Alteromonadales</taxon>
        <taxon>Colwelliaceae</taxon>
        <taxon>Thalassotalea</taxon>
    </lineage>
</organism>
<name>A0ABQ6H5E1_9GAMM</name>
<feature type="domain" description="Flagellar assembly protein T C-terminal" evidence="1">
    <location>
        <begin position="317"/>
        <end position="391"/>
    </location>
</feature>
<reference evidence="4 5" key="1">
    <citation type="submission" date="2023-03" db="EMBL/GenBank/DDBJ databases">
        <title>Draft genome sequence of Thalassotalea eurytherma JCM 18482T.</title>
        <authorList>
            <person name="Sawabe T."/>
        </authorList>
    </citation>
    <scope>NUCLEOTIDE SEQUENCE [LARGE SCALE GENOMIC DNA]</scope>
    <source>
        <strain evidence="4 5">JCM 18482</strain>
    </source>
</reference>
<dbReference type="Gene3D" id="3.30.1660.40">
    <property type="entry name" value="FlgT, N-terminal domain"/>
    <property type="match status" value="1"/>
</dbReference>
<dbReference type="InterPro" id="IPR038180">
    <property type="entry name" value="FlgT_N_sf"/>
</dbReference>
<accession>A0ABQ6H5E1</accession>
<dbReference type="Gene3D" id="2.40.10.410">
    <property type="entry name" value="FlgT, C-terminal domain"/>
    <property type="match status" value="1"/>
</dbReference>
<dbReference type="InterPro" id="IPR032370">
    <property type="entry name" value="FlgT_N"/>
</dbReference>
<gene>
    <name evidence="4" type="ORF">theurythT_21660</name>
</gene>
<dbReference type="Pfam" id="PF16548">
    <property type="entry name" value="FlgT_N"/>
    <property type="match status" value="1"/>
</dbReference>
<evidence type="ECO:0000259" key="3">
    <source>
        <dbReference type="Pfam" id="PF16548"/>
    </source>
</evidence>
<sequence length="392" mass="44085">MQKLLRHIVTTIITSITILMPAHAQWYQASGSSFIDSSGKNIAKTRATENALKKALLVAGASVSSVQQVVNGLMTKDELSVRASGIVNGFEIVEEQHQDNVVTVTIRADIFPQEKKCFAADYQKRLLVTKTHIKHREQANIGGIYSLDKQIAHQLNAQLQSNTRYMQTQLALSNTTEFARYIDSFEQNKLKDLTRGIANMTQSQFVLYTEITDLSFDQDATNSWKFWQEKILPRNFGLTIHLFDGNTGESFLSEQYHASSPWTYKYREQVDVASNHFQTSPYGLAINRLLEQAVMDLDESLMCQPSQAKIIHAGETELLLNIGKKHGVKQGDEFSLLHQENFIANNGQQYSGFNVSAYKVKVTKVTQDTATVTTLDGEILGNIQHNDLAVRY</sequence>
<dbReference type="InterPro" id="IPR038165">
    <property type="entry name" value="FlgT_C_sf"/>
</dbReference>
<protein>
    <recommendedName>
        <fullName evidence="6">Flagellar biosynthesis protein FlgT</fullName>
    </recommendedName>
</protein>
<dbReference type="Gene3D" id="3.40.50.10610">
    <property type="entry name" value="ABC-type transport auxiliary lipoprotein component"/>
    <property type="match status" value="1"/>
</dbReference>
<proteinExistence type="predicted"/>
<comment type="caution">
    <text evidence="4">The sequence shown here is derived from an EMBL/GenBank/DDBJ whole genome shotgun (WGS) entry which is preliminary data.</text>
</comment>
<feature type="domain" description="Flagellar assembly protein T middle" evidence="2">
    <location>
        <begin position="116"/>
        <end position="272"/>
    </location>
</feature>